<dbReference type="Pfam" id="PF03401">
    <property type="entry name" value="TctC"/>
    <property type="match status" value="1"/>
</dbReference>
<evidence type="ECO:0000313" key="3">
    <source>
        <dbReference type="EMBL" id="SHI87715.1"/>
    </source>
</evidence>
<dbReference type="PIRSF" id="PIRSF017082">
    <property type="entry name" value="YflP"/>
    <property type="match status" value="1"/>
</dbReference>
<feature type="transmembrane region" description="Helical" evidence="2">
    <location>
        <begin position="21"/>
        <end position="38"/>
    </location>
</feature>
<accession>A0A1M6EQJ8</accession>
<gene>
    <name evidence="3" type="ORF">SAMN02745975_00787</name>
</gene>
<protein>
    <submittedName>
        <fullName evidence="3">Tripartite-type tricarboxylate transporter, receptor component TctC</fullName>
    </submittedName>
</protein>
<dbReference type="AlphaFoldDB" id="A0A1M6EQJ8"/>
<dbReference type="Proteomes" id="UP000184536">
    <property type="component" value="Unassembled WGS sequence"/>
</dbReference>
<dbReference type="STRING" id="1121919.SAMN02745975_00787"/>
<comment type="similarity">
    <text evidence="1">Belongs to the UPF0065 (bug) family.</text>
</comment>
<keyword evidence="2" id="KW-1133">Transmembrane helix</keyword>
<dbReference type="PANTHER" id="PTHR42928:SF5">
    <property type="entry name" value="BLR1237 PROTEIN"/>
    <property type="match status" value="1"/>
</dbReference>
<dbReference type="Gene3D" id="3.40.190.10">
    <property type="entry name" value="Periplasmic binding protein-like II"/>
    <property type="match status" value="1"/>
</dbReference>
<name>A0A1M6EQJ8_9FIRM</name>
<evidence type="ECO:0000256" key="1">
    <source>
        <dbReference type="ARBA" id="ARBA00006987"/>
    </source>
</evidence>
<keyword evidence="2" id="KW-0812">Transmembrane</keyword>
<evidence type="ECO:0000313" key="4">
    <source>
        <dbReference type="Proteomes" id="UP000184536"/>
    </source>
</evidence>
<evidence type="ECO:0000256" key="2">
    <source>
        <dbReference type="SAM" id="Phobius"/>
    </source>
</evidence>
<keyword evidence="2" id="KW-0472">Membrane</keyword>
<reference evidence="4" key="1">
    <citation type="submission" date="2016-11" db="EMBL/GenBank/DDBJ databases">
        <authorList>
            <person name="Varghese N."/>
            <person name="Submissions S."/>
        </authorList>
    </citation>
    <scope>NUCLEOTIDE SEQUENCE [LARGE SCALE GENOMIC DNA]</scope>
    <source>
        <strain evidence="4">DSM 17957</strain>
    </source>
</reference>
<keyword evidence="3" id="KW-0675">Receptor</keyword>
<dbReference type="Gene3D" id="3.40.190.150">
    <property type="entry name" value="Bordetella uptake gene, domain 1"/>
    <property type="match status" value="1"/>
</dbReference>
<dbReference type="EMBL" id="FQZV01000009">
    <property type="protein sequence ID" value="SHI87715.1"/>
    <property type="molecule type" value="Genomic_DNA"/>
</dbReference>
<organism evidence="3 4">
    <name type="scientific">Geosporobacter subterraneus DSM 17957</name>
    <dbReference type="NCBI Taxonomy" id="1121919"/>
    <lineage>
        <taxon>Bacteria</taxon>
        <taxon>Bacillati</taxon>
        <taxon>Bacillota</taxon>
        <taxon>Clostridia</taxon>
        <taxon>Peptostreptococcales</taxon>
        <taxon>Thermotaleaceae</taxon>
        <taxon>Geosporobacter</taxon>
    </lineage>
</organism>
<dbReference type="InterPro" id="IPR042100">
    <property type="entry name" value="Bug_dom1"/>
</dbReference>
<sequence>MKYARNIKGVDPVAKRKIFSICMIGLMVLYLWGCSSLYRTQEDSTQEYSSEVEIEENLFPRKAIQIVVPYAPGGGTDSVARALADAAKKYFNKPVLVVNKTGEGGAIGMTEGVNAQADGYTVTMVTSELVTLPNLGLAPFTYSDFQPILQVNEDPAALTVRKDAPWNTVEDFVLYAKNNPDKIRIGNSGEGSIWHFAAADIGKSTKTKLKHVYFDGAAPAVVNLLGGYIDAVTVSPAEVLTHVKNGELKVLGILSAERISSLPQVPTFKEQGYDVAVSTWRGLGVPKNTPEQVVEILEAGFSKAAQDLDFIEIMNQLELGYKVAGRNEFLEIIENHHQAIKVLIEELGMEAANNDK</sequence>
<proteinExistence type="inferred from homology"/>
<dbReference type="PANTHER" id="PTHR42928">
    <property type="entry name" value="TRICARBOXYLATE-BINDING PROTEIN"/>
    <property type="match status" value="1"/>
</dbReference>
<dbReference type="SUPFAM" id="SSF53850">
    <property type="entry name" value="Periplasmic binding protein-like II"/>
    <property type="match status" value="1"/>
</dbReference>
<keyword evidence="4" id="KW-1185">Reference proteome</keyword>
<dbReference type="CDD" id="cd07012">
    <property type="entry name" value="PBP2_Bug_TTT"/>
    <property type="match status" value="1"/>
</dbReference>
<dbReference type="InterPro" id="IPR005064">
    <property type="entry name" value="BUG"/>
</dbReference>